<dbReference type="GO" id="GO:0034386">
    <property type="term" value="F:4-aminobutyrate:2-oxoglutarate transaminase activity"/>
    <property type="evidence" value="ECO:0007669"/>
    <property type="project" value="InterPro"/>
</dbReference>
<dbReference type="OrthoDB" id="9801834at2"/>
<dbReference type="PANTHER" id="PTHR11986">
    <property type="entry name" value="AMINOTRANSFERASE CLASS III"/>
    <property type="match status" value="1"/>
</dbReference>
<dbReference type="SUPFAM" id="SSF53383">
    <property type="entry name" value="PLP-dependent transferases"/>
    <property type="match status" value="1"/>
</dbReference>
<dbReference type="InterPro" id="IPR015422">
    <property type="entry name" value="PyrdxlP-dep_Trfase_small"/>
</dbReference>
<dbReference type="PANTHER" id="PTHR11986:SF58">
    <property type="entry name" value="LEUCINE_METHIONINE RACEMASE"/>
    <property type="match status" value="1"/>
</dbReference>
<keyword evidence="4" id="KW-0808">Transferase</keyword>
<dbReference type="GO" id="GO:0042802">
    <property type="term" value="F:identical protein binding"/>
    <property type="evidence" value="ECO:0007669"/>
    <property type="project" value="TreeGrafter"/>
</dbReference>
<dbReference type="InterPro" id="IPR004632">
    <property type="entry name" value="4NH2But_aminotransferase_bac"/>
</dbReference>
<evidence type="ECO:0000256" key="6">
    <source>
        <dbReference type="RuleBase" id="RU003560"/>
    </source>
</evidence>
<evidence type="ECO:0000256" key="2">
    <source>
        <dbReference type="ARBA" id="ARBA00008954"/>
    </source>
</evidence>
<protein>
    <submittedName>
        <fullName evidence="7">4-aminobutyrate--2-oxoglutarate transaminase</fullName>
    </submittedName>
</protein>
<name>A0A2S9Q5C9_9HYPH</name>
<dbReference type="Gene3D" id="3.40.640.10">
    <property type="entry name" value="Type I PLP-dependent aspartate aminotransferase-like (Major domain)"/>
    <property type="match status" value="1"/>
</dbReference>
<dbReference type="Pfam" id="PF00202">
    <property type="entry name" value="Aminotran_3"/>
    <property type="match status" value="1"/>
</dbReference>
<reference evidence="7 8" key="1">
    <citation type="submission" date="2018-02" db="EMBL/GenBank/DDBJ databases">
        <title>Whole genome sequencing of endophytic bacterium.</title>
        <authorList>
            <person name="Eedara R."/>
            <person name="Podile A.R."/>
        </authorList>
    </citation>
    <scope>NUCLEOTIDE SEQUENCE [LARGE SCALE GENOMIC DNA]</scope>
    <source>
        <strain evidence="7 8">RP1T</strain>
    </source>
</reference>
<evidence type="ECO:0000313" key="8">
    <source>
        <dbReference type="Proteomes" id="UP000237682"/>
    </source>
</evidence>
<comment type="cofactor">
    <cofactor evidence="1">
        <name>pyridoxal 5'-phosphate</name>
        <dbReference type="ChEBI" id="CHEBI:597326"/>
    </cofactor>
</comment>
<dbReference type="NCBIfam" id="TIGR00700">
    <property type="entry name" value="GABAtrnsam"/>
    <property type="match status" value="1"/>
</dbReference>
<comment type="caution">
    <text evidence="7">The sequence shown here is derived from an EMBL/GenBank/DDBJ whole genome shotgun (WGS) entry which is preliminary data.</text>
</comment>
<dbReference type="FunFam" id="3.40.640.10:FF:000013">
    <property type="entry name" value="4-aminobutyrate aminotransferase"/>
    <property type="match status" value="1"/>
</dbReference>
<dbReference type="PROSITE" id="PS00600">
    <property type="entry name" value="AA_TRANSFER_CLASS_3"/>
    <property type="match status" value="1"/>
</dbReference>
<dbReference type="EMBL" id="PUEJ01000012">
    <property type="protein sequence ID" value="PRH84562.1"/>
    <property type="molecule type" value="Genomic_DNA"/>
</dbReference>
<dbReference type="GO" id="GO:0009448">
    <property type="term" value="P:gamma-aminobutyric acid metabolic process"/>
    <property type="evidence" value="ECO:0007669"/>
    <property type="project" value="InterPro"/>
</dbReference>
<evidence type="ECO:0000256" key="1">
    <source>
        <dbReference type="ARBA" id="ARBA00001933"/>
    </source>
</evidence>
<dbReference type="RefSeq" id="WP_105864891.1">
    <property type="nucleotide sequence ID" value="NZ_PUEJ01000012.1"/>
</dbReference>
<dbReference type="InterPro" id="IPR015424">
    <property type="entry name" value="PyrdxlP-dep_Trfase"/>
</dbReference>
<dbReference type="InterPro" id="IPR015421">
    <property type="entry name" value="PyrdxlP-dep_Trfase_major"/>
</dbReference>
<evidence type="ECO:0000256" key="5">
    <source>
        <dbReference type="ARBA" id="ARBA00022898"/>
    </source>
</evidence>
<comment type="similarity">
    <text evidence="2 6">Belongs to the class-III pyridoxal-phosphate-dependent aminotransferase family.</text>
</comment>
<dbReference type="CDD" id="cd00610">
    <property type="entry name" value="OAT_like"/>
    <property type="match status" value="1"/>
</dbReference>
<dbReference type="InterPro" id="IPR050103">
    <property type="entry name" value="Class-III_PLP-dep_AT"/>
</dbReference>
<keyword evidence="8" id="KW-1185">Reference proteome</keyword>
<evidence type="ECO:0000256" key="3">
    <source>
        <dbReference type="ARBA" id="ARBA00022576"/>
    </source>
</evidence>
<gene>
    <name evidence="7" type="primary">gabT</name>
    <name evidence="7" type="ORF">C5L14_25495</name>
</gene>
<accession>A0A2S9Q5C9</accession>
<dbReference type="Gene3D" id="3.90.1150.10">
    <property type="entry name" value="Aspartate Aminotransferase, domain 1"/>
    <property type="match status" value="1"/>
</dbReference>
<keyword evidence="3" id="KW-0032">Aminotransferase</keyword>
<evidence type="ECO:0000313" key="7">
    <source>
        <dbReference type="EMBL" id="PRH84562.1"/>
    </source>
</evidence>
<dbReference type="AlphaFoldDB" id="A0A2S9Q5C9"/>
<dbReference type="GO" id="GO:0030170">
    <property type="term" value="F:pyridoxal phosphate binding"/>
    <property type="evidence" value="ECO:0007669"/>
    <property type="project" value="InterPro"/>
</dbReference>
<proteinExistence type="inferred from homology"/>
<dbReference type="InterPro" id="IPR049704">
    <property type="entry name" value="Aminotrans_3_PPA_site"/>
</dbReference>
<organism evidence="7 8">
    <name type="scientific">Labrys okinawensis</name>
    <dbReference type="NCBI Taxonomy" id="346911"/>
    <lineage>
        <taxon>Bacteria</taxon>
        <taxon>Pseudomonadati</taxon>
        <taxon>Pseudomonadota</taxon>
        <taxon>Alphaproteobacteria</taxon>
        <taxon>Hyphomicrobiales</taxon>
        <taxon>Xanthobacteraceae</taxon>
        <taxon>Labrys</taxon>
    </lineage>
</organism>
<sequence length="439" mass="47035">MNAPATKAHGANRTQTEDLLERRASVFTRGMSAGQPVFAAKAKNSEIWDVEGRRFIDFGGGIAVLNTGHRHPTVMKRVQEQLDRYTHTCLMVTPYEPAVQVAEKLIEIAPISGPKKVMLVTTGAEAVENAIKIARAHTGRSDVVVFNGAFHGRTLLAMAMTGKVVPYKTKFGPFPGGVWRVPYPIEHKGISVDDTFESLKWLFKTDVDPKNVAAIVIEPVQGEGGFYIASPEFLKRLRALCDEHGILLIADEIQTGFGRTGKWFAMEHSGVEPDLITTAKSLAGGFPLAGIVGKADIMDAPEPGGLGGTYAGNPVACAAALGVFEAFEAEDLLDKSMKQGETILKRLKAIKRKKTGRPIGDIRGLGGMTAFELVTSHGGNEPDPAAAKALAAECLERGLMILTCGVYGETVRLLAPLTIQPKVLKEGLDILEAALLGSK</sequence>
<dbReference type="InterPro" id="IPR005814">
    <property type="entry name" value="Aminotrans_3"/>
</dbReference>
<dbReference type="PIRSF" id="PIRSF000521">
    <property type="entry name" value="Transaminase_4ab_Lys_Orn"/>
    <property type="match status" value="1"/>
</dbReference>
<keyword evidence="5 6" id="KW-0663">Pyridoxal phosphate</keyword>
<dbReference type="Proteomes" id="UP000237682">
    <property type="component" value="Unassembled WGS sequence"/>
</dbReference>
<evidence type="ECO:0000256" key="4">
    <source>
        <dbReference type="ARBA" id="ARBA00022679"/>
    </source>
</evidence>